<dbReference type="EMBL" id="JH993100">
    <property type="protein sequence ID" value="EKX34957.1"/>
    <property type="molecule type" value="Genomic_DNA"/>
</dbReference>
<gene>
    <name evidence="3" type="ORF">GUITHDRAFT_155632</name>
</gene>
<organism evidence="3">
    <name type="scientific">Guillardia theta (strain CCMP2712)</name>
    <name type="common">Cryptophyte</name>
    <dbReference type="NCBI Taxonomy" id="905079"/>
    <lineage>
        <taxon>Eukaryota</taxon>
        <taxon>Cryptophyceae</taxon>
        <taxon>Pyrenomonadales</taxon>
        <taxon>Geminigeraceae</taxon>
        <taxon>Guillardia</taxon>
    </lineage>
</organism>
<name>L1IFV0_GUITC</name>
<dbReference type="GeneID" id="17291695"/>
<sequence>MRCDYQAVAPQAGRLCSSSRSSSPDLPKTSSSRALALLLSSSLALLLVIAVVLMLDEPSTSLEQQQANSPLLNRMEGMRTNPYVNDEASGSEHWGGVGSEGYGTPAWDGTGWNANYHPRDRASMDSESMEPWYWRKGPRVNDEYTGHVADGDPLFSPPDGWEPPYELK</sequence>
<evidence type="ECO:0000256" key="1">
    <source>
        <dbReference type="SAM" id="MobiDB-lite"/>
    </source>
</evidence>
<keyword evidence="2" id="KW-1133">Transmembrane helix</keyword>
<reference evidence="5" key="2">
    <citation type="submission" date="2012-11" db="EMBL/GenBank/DDBJ databases">
        <authorList>
            <person name="Kuo A."/>
            <person name="Curtis B.A."/>
            <person name="Tanifuji G."/>
            <person name="Burki F."/>
            <person name="Gruber A."/>
            <person name="Irimia M."/>
            <person name="Maruyama S."/>
            <person name="Arias M.C."/>
            <person name="Ball S.G."/>
            <person name="Gile G.H."/>
            <person name="Hirakawa Y."/>
            <person name="Hopkins J.F."/>
            <person name="Rensing S.A."/>
            <person name="Schmutz J."/>
            <person name="Symeonidi A."/>
            <person name="Elias M."/>
            <person name="Eveleigh R.J."/>
            <person name="Herman E.K."/>
            <person name="Klute M.J."/>
            <person name="Nakayama T."/>
            <person name="Obornik M."/>
            <person name="Reyes-Prieto A."/>
            <person name="Armbrust E.V."/>
            <person name="Aves S.J."/>
            <person name="Beiko R.G."/>
            <person name="Coutinho P."/>
            <person name="Dacks J.B."/>
            <person name="Durnford D.G."/>
            <person name="Fast N.M."/>
            <person name="Green B.R."/>
            <person name="Grisdale C."/>
            <person name="Hempe F."/>
            <person name="Henrissat B."/>
            <person name="Hoppner M.P."/>
            <person name="Ishida K.-I."/>
            <person name="Kim E."/>
            <person name="Koreny L."/>
            <person name="Kroth P.G."/>
            <person name="Liu Y."/>
            <person name="Malik S.-B."/>
            <person name="Maier U.G."/>
            <person name="McRose D."/>
            <person name="Mock T."/>
            <person name="Neilson J.A."/>
            <person name="Onodera N.T."/>
            <person name="Poole A.M."/>
            <person name="Pritham E.J."/>
            <person name="Richards T.A."/>
            <person name="Rocap G."/>
            <person name="Roy S.W."/>
            <person name="Sarai C."/>
            <person name="Schaack S."/>
            <person name="Shirato S."/>
            <person name="Slamovits C.H."/>
            <person name="Spencer D.F."/>
            <person name="Suzuki S."/>
            <person name="Worden A.Z."/>
            <person name="Zauner S."/>
            <person name="Barry K."/>
            <person name="Bell C."/>
            <person name="Bharti A.K."/>
            <person name="Crow J.A."/>
            <person name="Grimwood J."/>
            <person name="Kramer R."/>
            <person name="Lindquist E."/>
            <person name="Lucas S."/>
            <person name="Salamov A."/>
            <person name="McFadden G.I."/>
            <person name="Lane C.E."/>
            <person name="Keeling P.J."/>
            <person name="Gray M.W."/>
            <person name="Grigoriev I.V."/>
            <person name="Archibald J.M."/>
        </authorList>
    </citation>
    <scope>NUCLEOTIDE SEQUENCE</scope>
    <source>
        <strain evidence="5">CCMP2712</strain>
    </source>
</reference>
<protein>
    <submittedName>
        <fullName evidence="3 4">Uncharacterized protein</fullName>
    </submittedName>
</protein>
<keyword evidence="2" id="KW-0812">Transmembrane</keyword>
<proteinExistence type="predicted"/>
<keyword evidence="5" id="KW-1185">Reference proteome</keyword>
<reference evidence="4" key="3">
    <citation type="submission" date="2015-06" db="UniProtKB">
        <authorList>
            <consortium name="EnsemblProtists"/>
        </authorList>
    </citation>
    <scope>IDENTIFICATION</scope>
</reference>
<reference evidence="3 5" key="1">
    <citation type="journal article" date="2012" name="Nature">
        <title>Algal genomes reveal evolutionary mosaicism and the fate of nucleomorphs.</title>
        <authorList>
            <consortium name="DOE Joint Genome Institute"/>
            <person name="Curtis B.A."/>
            <person name="Tanifuji G."/>
            <person name="Burki F."/>
            <person name="Gruber A."/>
            <person name="Irimia M."/>
            <person name="Maruyama S."/>
            <person name="Arias M.C."/>
            <person name="Ball S.G."/>
            <person name="Gile G.H."/>
            <person name="Hirakawa Y."/>
            <person name="Hopkins J.F."/>
            <person name="Kuo A."/>
            <person name="Rensing S.A."/>
            <person name="Schmutz J."/>
            <person name="Symeonidi A."/>
            <person name="Elias M."/>
            <person name="Eveleigh R.J."/>
            <person name="Herman E.K."/>
            <person name="Klute M.J."/>
            <person name="Nakayama T."/>
            <person name="Obornik M."/>
            <person name="Reyes-Prieto A."/>
            <person name="Armbrust E.V."/>
            <person name="Aves S.J."/>
            <person name="Beiko R.G."/>
            <person name="Coutinho P."/>
            <person name="Dacks J.B."/>
            <person name="Durnford D.G."/>
            <person name="Fast N.M."/>
            <person name="Green B.R."/>
            <person name="Grisdale C.J."/>
            <person name="Hempel F."/>
            <person name="Henrissat B."/>
            <person name="Hoppner M.P."/>
            <person name="Ishida K."/>
            <person name="Kim E."/>
            <person name="Koreny L."/>
            <person name="Kroth P.G."/>
            <person name="Liu Y."/>
            <person name="Malik S.B."/>
            <person name="Maier U.G."/>
            <person name="McRose D."/>
            <person name="Mock T."/>
            <person name="Neilson J.A."/>
            <person name="Onodera N.T."/>
            <person name="Poole A.M."/>
            <person name="Pritham E.J."/>
            <person name="Richards T.A."/>
            <person name="Rocap G."/>
            <person name="Roy S.W."/>
            <person name="Sarai C."/>
            <person name="Schaack S."/>
            <person name="Shirato S."/>
            <person name="Slamovits C.H."/>
            <person name="Spencer D.F."/>
            <person name="Suzuki S."/>
            <person name="Worden A.Z."/>
            <person name="Zauner S."/>
            <person name="Barry K."/>
            <person name="Bell C."/>
            <person name="Bharti A.K."/>
            <person name="Crow J.A."/>
            <person name="Grimwood J."/>
            <person name="Kramer R."/>
            <person name="Lindquist E."/>
            <person name="Lucas S."/>
            <person name="Salamov A."/>
            <person name="McFadden G.I."/>
            <person name="Lane C.E."/>
            <person name="Keeling P.J."/>
            <person name="Gray M.W."/>
            <person name="Grigoriev I.V."/>
            <person name="Archibald J.M."/>
        </authorList>
    </citation>
    <scope>NUCLEOTIDE SEQUENCE</scope>
    <source>
        <strain evidence="3 5">CCMP2712</strain>
    </source>
</reference>
<keyword evidence="2" id="KW-0472">Membrane</keyword>
<evidence type="ECO:0000313" key="4">
    <source>
        <dbReference type="EnsemblProtists" id="EKX34957"/>
    </source>
</evidence>
<feature type="transmembrane region" description="Helical" evidence="2">
    <location>
        <begin position="34"/>
        <end position="55"/>
    </location>
</feature>
<accession>L1IFV0</accession>
<evidence type="ECO:0000313" key="5">
    <source>
        <dbReference type="Proteomes" id="UP000011087"/>
    </source>
</evidence>
<dbReference type="RefSeq" id="XP_005821937.1">
    <property type="nucleotide sequence ID" value="XM_005821880.1"/>
</dbReference>
<feature type="region of interest" description="Disordered" evidence="1">
    <location>
        <begin position="144"/>
        <end position="168"/>
    </location>
</feature>
<dbReference type="Proteomes" id="UP000011087">
    <property type="component" value="Unassembled WGS sequence"/>
</dbReference>
<dbReference type="EnsemblProtists" id="EKX34957">
    <property type="protein sequence ID" value="EKX34957"/>
    <property type="gene ID" value="GUITHDRAFT_155632"/>
</dbReference>
<evidence type="ECO:0000256" key="2">
    <source>
        <dbReference type="SAM" id="Phobius"/>
    </source>
</evidence>
<evidence type="ECO:0000313" key="3">
    <source>
        <dbReference type="EMBL" id="EKX34957.1"/>
    </source>
</evidence>
<dbReference type="HOGENOM" id="CLU_1589536_0_0_1"/>
<dbReference type="PaxDb" id="55529-EKX34957"/>
<dbReference type="KEGG" id="gtt:GUITHDRAFT_155632"/>
<dbReference type="AlphaFoldDB" id="L1IFV0"/>